<protein>
    <submittedName>
        <fullName evidence="2">Chaperone modulatory protein CbpM</fullName>
    </submittedName>
</protein>
<dbReference type="Pfam" id="PF13591">
    <property type="entry name" value="MerR_2"/>
    <property type="match status" value="1"/>
</dbReference>
<dbReference type="AlphaFoldDB" id="A0A3P3VN35"/>
<gene>
    <name evidence="2" type="ORF">D0544_16025</name>
</gene>
<evidence type="ECO:0000313" key="2">
    <source>
        <dbReference type="EMBL" id="RRJ83328.1"/>
    </source>
</evidence>
<organism evidence="2 3">
    <name type="scientific">Aestuariirhabdus litorea</name>
    <dbReference type="NCBI Taxonomy" id="2528527"/>
    <lineage>
        <taxon>Bacteria</taxon>
        <taxon>Pseudomonadati</taxon>
        <taxon>Pseudomonadota</taxon>
        <taxon>Gammaproteobacteria</taxon>
        <taxon>Oceanospirillales</taxon>
        <taxon>Aestuariirhabdaceae</taxon>
        <taxon>Aestuariirhabdus</taxon>
    </lineage>
</organism>
<accession>A0A3P3VN35</accession>
<evidence type="ECO:0000313" key="3">
    <source>
        <dbReference type="Proteomes" id="UP000280792"/>
    </source>
</evidence>
<reference evidence="2 3" key="2">
    <citation type="submission" date="2018-12" db="EMBL/GenBank/DDBJ databases">
        <title>Simiduia agarivorans gen. nov., sp. nov., a marine, agarolytic bacterium isolated from shallow coastal water from Keelung, Taiwan.</title>
        <authorList>
            <person name="Shieh W.Y."/>
        </authorList>
    </citation>
    <scope>NUCLEOTIDE SEQUENCE [LARGE SCALE GENOMIC DNA]</scope>
    <source>
        <strain evidence="2 3">GTF-13</strain>
    </source>
</reference>
<dbReference type="EMBL" id="QWEZ01000002">
    <property type="protein sequence ID" value="RRJ83328.1"/>
    <property type="molecule type" value="Genomic_DNA"/>
</dbReference>
<dbReference type="Gene3D" id="1.10.1660.10">
    <property type="match status" value="1"/>
</dbReference>
<evidence type="ECO:0000256" key="1">
    <source>
        <dbReference type="SAM" id="Coils"/>
    </source>
</evidence>
<proteinExistence type="predicted"/>
<sequence length="102" mass="11941">MGNALIRISSQELCQSEGVERELIIRVVEHGIVHPLEGRAASEWVFDVSSIHWIKKALRLRRDFDIDWIAVALVIDQMRRNEALQRENEAYQRQLSRFLEQG</sequence>
<reference evidence="2 3" key="1">
    <citation type="submission" date="2018-08" db="EMBL/GenBank/DDBJ databases">
        <authorList>
            <person name="Khan S.A."/>
        </authorList>
    </citation>
    <scope>NUCLEOTIDE SEQUENCE [LARGE SCALE GENOMIC DNA]</scope>
    <source>
        <strain evidence="2 3">GTF-13</strain>
    </source>
</reference>
<keyword evidence="3" id="KW-1185">Reference proteome</keyword>
<comment type="caution">
    <text evidence="2">The sequence shown here is derived from an EMBL/GenBank/DDBJ whole genome shotgun (WGS) entry which is preliminary data.</text>
</comment>
<dbReference type="Proteomes" id="UP000280792">
    <property type="component" value="Unassembled WGS sequence"/>
</dbReference>
<feature type="coiled-coil region" evidence="1">
    <location>
        <begin position="74"/>
        <end position="101"/>
    </location>
</feature>
<name>A0A3P3VN35_9GAMM</name>
<keyword evidence="1" id="KW-0175">Coiled coil</keyword>
<dbReference type="RefSeq" id="WP_125017916.1">
    <property type="nucleotide sequence ID" value="NZ_QWEZ01000002.1"/>
</dbReference>